<dbReference type="EMBL" id="CAJNNV010031356">
    <property type="protein sequence ID" value="CAE8635845.1"/>
    <property type="molecule type" value="Genomic_DNA"/>
</dbReference>
<sequence>VIAQVWESDDPKISPHLKIASDGGLCEVWKLFERSRLILALVAVVTAVGNVTYICYTNLQLLAENSEWKGQAHTENTLVFGTIFLRLVPSHSWVFREAVLVALLELGILVGLILVSLKTGWQAWRYRTSDPMRSWSAIAYIFLDLIPAFSTFSGMGLLYYAAPSILIPHLKDEFARFRVCEGGFGFCNRRTYALTRFFVLRACALVIGFDCFLAKFRDAALK</sequence>
<evidence type="ECO:0008006" key="4">
    <source>
        <dbReference type="Google" id="ProtNLM"/>
    </source>
</evidence>
<evidence type="ECO:0000256" key="1">
    <source>
        <dbReference type="SAM" id="Phobius"/>
    </source>
</evidence>
<feature type="non-terminal residue" evidence="2">
    <location>
        <position position="1"/>
    </location>
</feature>
<keyword evidence="3" id="KW-1185">Reference proteome</keyword>
<feature type="transmembrane region" description="Helical" evidence="1">
    <location>
        <begin position="37"/>
        <end position="59"/>
    </location>
</feature>
<feature type="non-terminal residue" evidence="2">
    <location>
        <position position="222"/>
    </location>
</feature>
<protein>
    <recommendedName>
        <fullName evidence="4">Transmembrane protein</fullName>
    </recommendedName>
</protein>
<gene>
    <name evidence="2" type="ORF">PGLA1383_LOCUS51419</name>
</gene>
<evidence type="ECO:0000313" key="2">
    <source>
        <dbReference type="EMBL" id="CAE8635845.1"/>
    </source>
</evidence>
<accession>A0A813HCA3</accession>
<proteinExistence type="predicted"/>
<name>A0A813HCA3_POLGL</name>
<organism evidence="2 3">
    <name type="scientific">Polarella glacialis</name>
    <name type="common">Dinoflagellate</name>
    <dbReference type="NCBI Taxonomy" id="89957"/>
    <lineage>
        <taxon>Eukaryota</taxon>
        <taxon>Sar</taxon>
        <taxon>Alveolata</taxon>
        <taxon>Dinophyceae</taxon>
        <taxon>Suessiales</taxon>
        <taxon>Suessiaceae</taxon>
        <taxon>Polarella</taxon>
    </lineage>
</organism>
<reference evidence="2" key="1">
    <citation type="submission" date="2021-02" db="EMBL/GenBank/DDBJ databases">
        <authorList>
            <person name="Dougan E. K."/>
            <person name="Rhodes N."/>
            <person name="Thang M."/>
            <person name="Chan C."/>
        </authorList>
    </citation>
    <scope>NUCLEOTIDE SEQUENCE</scope>
</reference>
<feature type="transmembrane region" description="Helical" evidence="1">
    <location>
        <begin position="98"/>
        <end position="117"/>
    </location>
</feature>
<keyword evidence="1" id="KW-1133">Transmembrane helix</keyword>
<comment type="caution">
    <text evidence="2">The sequence shown here is derived from an EMBL/GenBank/DDBJ whole genome shotgun (WGS) entry which is preliminary data.</text>
</comment>
<feature type="transmembrane region" description="Helical" evidence="1">
    <location>
        <begin position="138"/>
        <end position="162"/>
    </location>
</feature>
<keyword evidence="1" id="KW-0812">Transmembrane</keyword>
<evidence type="ECO:0000313" key="3">
    <source>
        <dbReference type="Proteomes" id="UP000654075"/>
    </source>
</evidence>
<keyword evidence="1" id="KW-0472">Membrane</keyword>
<dbReference type="AlphaFoldDB" id="A0A813HCA3"/>
<feature type="transmembrane region" description="Helical" evidence="1">
    <location>
        <begin position="198"/>
        <end position="216"/>
    </location>
</feature>
<dbReference type="Proteomes" id="UP000654075">
    <property type="component" value="Unassembled WGS sequence"/>
</dbReference>